<dbReference type="AlphaFoldDB" id="A0A2G4SI20"/>
<dbReference type="EMBL" id="KZ303865">
    <property type="protein sequence ID" value="PHZ08415.1"/>
    <property type="molecule type" value="Genomic_DNA"/>
</dbReference>
<dbReference type="InterPro" id="IPR010095">
    <property type="entry name" value="Cas12f1-like_TNB"/>
</dbReference>
<sequence>MTESTKLHFRNYRKKQKALNEMFKHLFSGSHKYGSGDSFEIHQRNSEKYKPLLPSNSQDERTRPVVLAFGAVRFGVLRGNVSAPRKLFRTAFLHDFKQPKSTLQRHDLHDPKYVMMIDEYLTSQICPRCQIRTTTNQPDAYELKIQSALNCQTCNTRWNCDHMASVIIRSIFLHMTGNRP</sequence>
<evidence type="ECO:0000259" key="2">
    <source>
        <dbReference type="Pfam" id="PF07282"/>
    </source>
</evidence>
<dbReference type="Pfam" id="PF07282">
    <property type="entry name" value="Cas12f1-like_TNB"/>
    <property type="match status" value="1"/>
</dbReference>
<feature type="domain" description="Cas12f1-like TNB" evidence="2">
    <location>
        <begin position="113"/>
        <end position="168"/>
    </location>
</feature>
<reference evidence="3 4" key="1">
    <citation type="journal article" date="2016" name="Proc. Natl. Acad. Sci. U.S.A.">
        <title>Lipid metabolic changes in an early divergent fungus govern the establishment of a mutualistic symbiosis with endobacteria.</title>
        <authorList>
            <person name="Lastovetsky O.A."/>
            <person name="Gaspar M.L."/>
            <person name="Mondo S.J."/>
            <person name="LaButti K.M."/>
            <person name="Sandor L."/>
            <person name="Grigoriev I.V."/>
            <person name="Henry S.A."/>
            <person name="Pawlowska T.E."/>
        </authorList>
    </citation>
    <scope>NUCLEOTIDE SEQUENCE [LARGE SCALE GENOMIC DNA]</scope>
    <source>
        <strain evidence="3 4">ATCC 52813</strain>
    </source>
</reference>
<proteinExistence type="predicted"/>
<evidence type="ECO:0000313" key="4">
    <source>
        <dbReference type="Proteomes" id="UP000242254"/>
    </source>
</evidence>
<keyword evidence="4" id="KW-1185">Reference proteome</keyword>
<keyword evidence="1" id="KW-0238">DNA-binding</keyword>
<dbReference type="RefSeq" id="XP_023462123.1">
    <property type="nucleotide sequence ID" value="XM_023609631.1"/>
</dbReference>
<evidence type="ECO:0000256" key="1">
    <source>
        <dbReference type="ARBA" id="ARBA00023125"/>
    </source>
</evidence>
<dbReference type="GeneID" id="35440621"/>
<evidence type="ECO:0000313" key="3">
    <source>
        <dbReference type="EMBL" id="PHZ08415.1"/>
    </source>
</evidence>
<dbReference type="Proteomes" id="UP000242254">
    <property type="component" value="Unassembled WGS sequence"/>
</dbReference>
<protein>
    <recommendedName>
        <fullName evidence="2">Cas12f1-like TNB domain-containing protein</fullName>
    </recommendedName>
</protein>
<organism evidence="3 4">
    <name type="scientific">Rhizopus microsporus ATCC 52813</name>
    <dbReference type="NCBI Taxonomy" id="1340429"/>
    <lineage>
        <taxon>Eukaryota</taxon>
        <taxon>Fungi</taxon>
        <taxon>Fungi incertae sedis</taxon>
        <taxon>Mucoromycota</taxon>
        <taxon>Mucoromycotina</taxon>
        <taxon>Mucoromycetes</taxon>
        <taxon>Mucorales</taxon>
        <taxon>Mucorineae</taxon>
        <taxon>Rhizopodaceae</taxon>
        <taxon>Rhizopus</taxon>
    </lineage>
</organism>
<dbReference type="GO" id="GO:0003677">
    <property type="term" value="F:DNA binding"/>
    <property type="evidence" value="ECO:0007669"/>
    <property type="project" value="UniProtKB-KW"/>
</dbReference>
<gene>
    <name evidence="3" type="ORF">RHIMIDRAFT_241689</name>
</gene>
<name>A0A2G4SI20_RHIZD</name>
<accession>A0A2G4SI20</accession>